<organism evidence="1 2">
    <name type="scientific">Catenulispora pinistramenti</name>
    <dbReference type="NCBI Taxonomy" id="2705254"/>
    <lineage>
        <taxon>Bacteria</taxon>
        <taxon>Bacillati</taxon>
        <taxon>Actinomycetota</taxon>
        <taxon>Actinomycetes</taxon>
        <taxon>Catenulisporales</taxon>
        <taxon>Catenulisporaceae</taxon>
        <taxon>Catenulispora</taxon>
    </lineage>
</organism>
<dbReference type="RefSeq" id="WP_212014150.1">
    <property type="nucleotide sequence ID" value="NZ_JAAFYZ010000113.1"/>
</dbReference>
<dbReference type="Proteomes" id="UP000730482">
    <property type="component" value="Unassembled WGS sequence"/>
</dbReference>
<proteinExistence type="predicted"/>
<reference evidence="1 2" key="1">
    <citation type="submission" date="2020-02" db="EMBL/GenBank/DDBJ databases">
        <title>Acidophilic actinobacteria isolated from forest soil.</title>
        <authorList>
            <person name="Golinska P."/>
        </authorList>
    </citation>
    <scope>NUCLEOTIDE SEQUENCE [LARGE SCALE GENOMIC DNA]</scope>
    <source>
        <strain evidence="1 2">NL8</strain>
    </source>
</reference>
<keyword evidence="2" id="KW-1185">Reference proteome</keyword>
<name>A0ABS5KXF2_9ACTN</name>
<dbReference type="EMBL" id="JAAFYZ010000113">
    <property type="protein sequence ID" value="MBS2550730.1"/>
    <property type="molecule type" value="Genomic_DNA"/>
</dbReference>
<gene>
    <name evidence="1" type="ORF">KGQ19_28050</name>
</gene>
<protein>
    <submittedName>
        <fullName evidence="1">Uncharacterized protein</fullName>
    </submittedName>
</protein>
<accession>A0ABS5KXF2</accession>
<comment type="caution">
    <text evidence="1">The sequence shown here is derived from an EMBL/GenBank/DDBJ whole genome shotgun (WGS) entry which is preliminary data.</text>
</comment>
<evidence type="ECO:0000313" key="1">
    <source>
        <dbReference type="EMBL" id="MBS2550730.1"/>
    </source>
</evidence>
<sequence length="71" mass="8006">MEGIIGKRILRCSDGHLFISSETSRLLLSLHFGSRRLMKCPVDGRMRMMSNVESKDLPESEVLRLIAESDG</sequence>
<evidence type="ECO:0000313" key="2">
    <source>
        <dbReference type="Proteomes" id="UP000730482"/>
    </source>
</evidence>